<dbReference type="InterPro" id="IPR035965">
    <property type="entry name" value="PAS-like_dom_sf"/>
</dbReference>
<dbReference type="PROSITE" id="PS50113">
    <property type="entry name" value="PAC"/>
    <property type="match status" value="1"/>
</dbReference>
<evidence type="ECO:0000256" key="2">
    <source>
        <dbReference type="ARBA" id="ARBA00012438"/>
    </source>
</evidence>
<dbReference type="PROSITE" id="PS00108">
    <property type="entry name" value="PROTEIN_KINASE_ST"/>
    <property type="match status" value="1"/>
</dbReference>
<dbReference type="InterPro" id="IPR053159">
    <property type="entry name" value="Hybrid_Histidine_Kinase"/>
</dbReference>
<dbReference type="PANTHER" id="PTHR43642">
    <property type="entry name" value="HYBRID SIGNAL TRANSDUCTION HISTIDINE KINASE G"/>
    <property type="match status" value="1"/>
</dbReference>
<dbReference type="InterPro" id="IPR013655">
    <property type="entry name" value="PAS_fold_3"/>
</dbReference>
<dbReference type="InterPro" id="IPR003594">
    <property type="entry name" value="HATPase_dom"/>
</dbReference>
<dbReference type="InterPro" id="IPR008271">
    <property type="entry name" value="Ser/Thr_kinase_AS"/>
</dbReference>
<evidence type="ECO:0000256" key="1">
    <source>
        <dbReference type="ARBA" id="ARBA00000085"/>
    </source>
</evidence>
<dbReference type="SUPFAM" id="SSF56112">
    <property type="entry name" value="Protein kinase-like (PK-like)"/>
    <property type="match status" value="1"/>
</dbReference>
<keyword evidence="11" id="KW-1185">Reference proteome</keyword>
<dbReference type="SMART" id="SM00387">
    <property type="entry name" value="HATPase_c"/>
    <property type="match status" value="1"/>
</dbReference>
<proteinExistence type="predicted"/>
<evidence type="ECO:0000259" key="8">
    <source>
        <dbReference type="PROSITE" id="PS50109"/>
    </source>
</evidence>
<dbReference type="Gene3D" id="3.40.50.300">
    <property type="entry name" value="P-loop containing nucleotide triphosphate hydrolases"/>
    <property type="match status" value="1"/>
</dbReference>
<dbReference type="InterPro" id="IPR036890">
    <property type="entry name" value="HATPase_C_sf"/>
</dbReference>
<dbReference type="CDD" id="cd14014">
    <property type="entry name" value="STKc_PknB_like"/>
    <property type="match status" value="1"/>
</dbReference>
<dbReference type="Gene3D" id="3.30.565.10">
    <property type="entry name" value="Histidine kinase-like ATPase, C-terminal domain"/>
    <property type="match status" value="1"/>
</dbReference>
<dbReference type="Gene3D" id="3.30.200.20">
    <property type="entry name" value="Phosphorylase Kinase, domain 1"/>
    <property type="match status" value="1"/>
</dbReference>
<name>A0ABR8AAU7_9CYAN</name>
<dbReference type="InterPro" id="IPR027417">
    <property type="entry name" value="P-loop_NTPase"/>
</dbReference>
<dbReference type="Proteomes" id="UP000658514">
    <property type="component" value="Unassembled WGS sequence"/>
</dbReference>
<keyword evidence="4" id="KW-0808">Transferase</keyword>
<dbReference type="InterPro" id="IPR000700">
    <property type="entry name" value="PAS-assoc_C"/>
</dbReference>
<feature type="domain" description="PAC" evidence="9">
    <location>
        <begin position="1646"/>
        <end position="1697"/>
    </location>
</feature>
<dbReference type="InterPro" id="IPR004358">
    <property type="entry name" value="Sig_transdc_His_kin-like_C"/>
</dbReference>
<gene>
    <name evidence="10" type="ORF">H6G24_16090</name>
</gene>
<dbReference type="InterPro" id="IPR000719">
    <property type="entry name" value="Prot_kinase_dom"/>
</dbReference>
<dbReference type="CDD" id="cd00130">
    <property type="entry name" value="PAS"/>
    <property type="match status" value="1"/>
</dbReference>
<dbReference type="InterPro" id="IPR000014">
    <property type="entry name" value="PAS"/>
</dbReference>
<dbReference type="RefSeq" id="WP_190543165.1">
    <property type="nucleotide sequence ID" value="NZ_CAWPNO010000055.1"/>
</dbReference>
<dbReference type="Pfam" id="PF08447">
    <property type="entry name" value="PAS_3"/>
    <property type="match status" value="1"/>
</dbReference>
<dbReference type="InterPro" id="IPR036097">
    <property type="entry name" value="HisK_dim/P_sf"/>
</dbReference>
<evidence type="ECO:0000256" key="6">
    <source>
        <dbReference type="SAM" id="Coils"/>
    </source>
</evidence>
<comment type="catalytic activity">
    <reaction evidence="1">
        <text>ATP + protein L-histidine = ADP + protein N-phospho-L-histidine.</text>
        <dbReference type="EC" id="2.7.13.3"/>
    </reaction>
</comment>
<dbReference type="Gene3D" id="1.10.510.10">
    <property type="entry name" value="Transferase(Phosphotransferase) domain 1"/>
    <property type="match status" value="1"/>
</dbReference>
<dbReference type="Gene3D" id="3.30.450.20">
    <property type="entry name" value="PAS domain"/>
    <property type="match status" value="1"/>
</dbReference>
<dbReference type="InterPro" id="IPR029016">
    <property type="entry name" value="GAF-like_dom_sf"/>
</dbReference>
<protein>
    <recommendedName>
        <fullName evidence="2">histidine kinase</fullName>
        <ecNumber evidence="2">2.7.13.3</ecNumber>
    </recommendedName>
</protein>
<evidence type="ECO:0000259" key="9">
    <source>
        <dbReference type="PROSITE" id="PS50113"/>
    </source>
</evidence>
<dbReference type="InterPro" id="IPR011009">
    <property type="entry name" value="Kinase-like_dom_sf"/>
</dbReference>
<dbReference type="SUPFAM" id="SSF52540">
    <property type="entry name" value="P-loop containing nucleoside triphosphate hydrolases"/>
    <property type="match status" value="1"/>
</dbReference>
<accession>A0ABR8AAU7</accession>
<comment type="caution">
    <text evidence="10">The sequence shown here is derived from an EMBL/GenBank/DDBJ whole genome shotgun (WGS) entry which is preliminary data.</text>
</comment>
<organism evidence="10 11">
    <name type="scientific">Calothrix parietina FACHB-288</name>
    <dbReference type="NCBI Taxonomy" id="2692896"/>
    <lineage>
        <taxon>Bacteria</taxon>
        <taxon>Bacillati</taxon>
        <taxon>Cyanobacteriota</taxon>
        <taxon>Cyanophyceae</taxon>
        <taxon>Nostocales</taxon>
        <taxon>Calotrichaceae</taxon>
        <taxon>Calothrix</taxon>
    </lineage>
</organism>
<evidence type="ECO:0000256" key="3">
    <source>
        <dbReference type="ARBA" id="ARBA00022553"/>
    </source>
</evidence>
<keyword evidence="6" id="KW-0175">Coiled coil</keyword>
<dbReference type="InterPro" id="IPR005467">
    <property type="entry name" value="His_kinase_dom"/>
</dbReference>
<dbReference type="InterPro" id="IPR003018">
    <property type="entry name" value="GAF"/>
</dbReference>
<dbReference type="SUPFAM" id="SSF55781">
    <property type="entry name" value="GAF domain-like"/>
    <property type="match status" value="1"/>
</dbReference>
<dbReference type="InterPro" id="IPR003661">
    <property type="entry name" value="HisK_dim/P_dom"/>
</dbReference>
<evidence type="ECO:0000313" key="11">
    <source>
        <dbReference type="Proteomes" id="UP000658514"/>
    </source>
</evidence>
<dbReference type="CDD" id="cd00082">
    <property type="entry name" value="HisKA"/>
    <property type="match status" value="1"/>
</dbReference>
<dbReference type="SUPFAM" id="SSF55874">
    <property type="entry name" value="ATPase domain of HSP90 chaperone/DNA topoisomerase II/histidine kinase"/>
    <property type="match status" value="1"/>
</dbReference>
<evidence type="ECO:0000313" key="10">
    <source>
        <dbReference type="EMBL" id="MBD2196998.1"/>
    </source>
</evidence>
<keyword evidence="4" id="KW-0418">Kinase</keyword>
<feature type="domain" description="Protein kinase" evidence="7">
    <location>
        <begin position="14"/>
        <end position="304"/>
    </location>
</feature>
<dbReference type="SMART" id="SM00065">
    <property type="entry name" value="GAF"/>
    <property type="match status" value="1"/>
</dbReference>
<feature type="domain" description="Histidine kinase" evidence="8">
    <location>
        <begin position="1731"/>
        <end position="1995"/>
    </location>
</feature>
<evidence type="ECO:0000259" key="7">
    <source>
        <dbReference type="PROSITE" id="PS50011"/>
    </source>
</evidence>
<dbReference type="SUPFAM" id="SSF47384">
    <property type="entry name" value="Homodimeric domain of signal transducing histidine kinase"/>
    <property type="match status" value="1"/>
</dbReference>
<dbReference type="Gene3D" id="3.30.450.40">
    <property type="match status" value="1"/>
</dbReference>
<evidence type="ECO:0000256" key="4">
    <source>
        <dbReference type="ARBA" id="ARBA00022777"/>
    </source>
</evidence>
<dbReference type="Pfam" id="PF00069">
    <property type="entry name" value="Pkinase"/>
    <property type="match status" value="1"/>
</dbReference>
<dbReference type="InterPro" id="IPR041664">
    <property type="entry name" value="AAA_16"/>
</dbReference>
<sequence>MRLGLDFGCKILGYQVVEELHVSSTTIVYRGIRETDQQPVIIKCLKSDYPTFGEMLQFCNQYKIAKTLDFPGVVRHYSLEAYDHSYALVMEDFGGISLREYTKIQPLELSEFLAIAVQITEILQQIHQKRIIHKDIKPDNILINPQTKEVKLIDFSIASLLPRESQKIKNPNLLEGTLTYISPEQTGRMNRGIDYRSDFYSLGITFFELLTGQPPFITADPMELIHCHLAKQPAPLEQFKIRWEKVNSAINPPQDWPNCAPDSQYKIEAIPQPVADIIWKLLAKNAEDRYQTALGLKQDLQICLTQWQQTGNIAPFAIGKLDVSDRFSIPEKLYGRHAEVQTLLDAFDRVFHSNHPHSELILIAGMSGIGKTAVVHEIHKPIVRQRGYFIQGKFEQFHRNIPFSAFVQALRDLMRQLLAESDLRLEQWKRKITEAVGDRGQVIIEVIPELELIIGQQPPVPELSGTAAQNRFYLLLQKFIQVFTHPQHPLVIFLDDLQWADSASLRLMQLLISAADTGYLLLIGAYRDNEVSSIHSLMLMLDKINKTTAIVQTISLNPLKLSDINQLIADTLSCPPEKAAPLAELVYQKTNGNPFFTQQFLQLLYAEECISFNKNTGYWQGNLPQIRALALTDNVVEFMVQQIQKLPIPTQRVLQLAASMGHVFDIATLAIVYEKSQLETVSDLWKAIQAGLILAVNEVCKFFVDPDCENTICQLPLIPHPLPQYKFLHDRVQQAAYALIPETERPATHLKIGQLLLDRTHITEAREKLFPIVNQLNIGKNLICEPSQKHQLARLNLQAGYQAKSATAHTAALEYFTTGINLLPEDSWQTQYQLTLEMYAAAHEAAYLSGNLEQMANLAVVIGENARSHLDTVKITEIQIQAAQAQHQPIKAVEMALKFLQPLGIAFPEQPGESDIVQKFAQTSSILAQRQPLDLVNLAPMTNPEKLAAMRILAAVSSSAYVAVPALFPLIILAQVNLSVEYGNTPTSSYGYGCYGQLLCGLQGDIHSGYQFGQLALKLLEKFPAAEQIAKTYGEVSLGTLHWQEPVRNSLSLLTEGYQSGLDTGDLLWAGICAIAYVMHSWLAGENLTDLHQETGTFIAQLNLSKQAALVNQIAIFQQGIVNLLEQTAAPWQLLGKAFNQEQMLPILQLGKDKTALCYFHSNQLFLSYLFGEFDLAISAAIATADYLEAATGLFIVPSFYTYDSLAHLAIYPQVNPDEQQQILQRVTSNQQQLRNWGEHAPANHLHRFYLVEAERYRLLNNKAAALEFYDLAITTAKVNQYPHEEGLANELAAKFALDWGKNSLVQDYMINAYYCYARWGAKAKIQQLEQCYAAYLKPILQSETLNFSSELTIPVVDNLITEHDSPSQNSQSSSNSLCAALDLATVLQSFQMISSEIHLDKLLATLLQVVLENAGADKCALLLQKEDRLVIEATITIGEKPLVLQSLPLERSQELPILLINSVKRTLQPLVLIDATDNFGLTADPYILHQQPKSILCTPIMHQGKLLGILYLENNLITGAFTSDRVEILNLLCTQAAISLENARLYQRSQIYSRQLELYLEELQASDTRFQNLANNIPGMIYQFRLSPDGTNSTPYVSCGCAELYELPPDEVIAGKYNLYSCNHPEDMTQVGELISQSAANLTQFKHEWRIITPSGKLKWIQSVAQPQPQKDGSIIWDGIVIDISHRQFAEAQAQQKAQELEAAMQDLQQTQLQLIQNEKMSALGNLVAGVAHEINNPVGFLVGNLQPAKNYIQDLLGLLDLYQQQFPDPGQEILDEAEAIDLEYIREDLPKLIDSMKLGIDRIRSISNSLRTFSRADQDYKIPFNIHEGINSTILILKHRLKANEHRPAIDAMRNFGNLPAVECFPGQLNQVFMNILANAIDSIEELNQQRRQGKFRPHFPQIIINTELVPAGDTFSTPHAIIRIKDNGIGMSEAVKNRIFEHLFTTKTVGKGTGLGLAIAWQIIVQRHQGTISVESTPEQGAEFIISLPVKADNT</sequence>
<feature type="coiled-coil region" evidence="6">
    <location>
        <begin position="1688"/>
        <end position="1722"/>
    </location>
</feature>
<dbReference type="Pfam" id="PF01590">
    <property type="entry name" value="GAF"/>
    <property type="match status" value="1"/>
</dbReference>
<dbReference type="EC" id="2.7.13.3" evidence="2"/>
<keyword evidence="5" id="KW-0902">Two-component regulatory system</keyword>
<dbReference type="PRINTS" id="PR00344">
    <property type="entry name" value="BCTRLSENSOR"/>
</dbReference>
<dbReference type="PROSITE" id="PS50109">
    <property type="entry name" value="HIS_KIN"/>
    <property type="match status" value="1"/>
</dbReference>
<dbReference type="Pfam" id="PF02518">
    <property type="entry name" value="HATPase_c"/>
    <property type="match status" value="1"/>
</dbReference>
<dbReference type="Pfam" id="PF13191">
    <property type="entry name" value="AAA_16"/>
    <property type="match status" value="1"/>
</dbReference>
<dbReference type="SUPFAM" id="SSF55785">
    <property type="entry name" value="PYP-like sensor domain (PAS domain)"/>
    <property type="match status" value="1"/>
</dbReference>
<dbReference type="SMART" id="SM00220">
    <property type="entry name" value="S_TKc"/>
    <property type="match status" value="1"/>
</dbReference>
<keyword evidence="3" id="KW-0597">Phosphoprotein</keyword>
<dbReference type="EMBL" id="JACJQH010000023">
    <property type="protein sequence ID" value="MBD2196998.1"/>
    <property type="molecule type" value="Genomic_DNA"/>
</dbReference>
<dbReference type="PANTHER" id="PTHR43642:SF1">
    <property type="entry name" value="HYBRID SIGNAL TRANSDUCTION HISTIDINE KINASE G"/>
    <property type="match status" value="1"/>
</dbReference>
<evidence type="ECO:0000256" key="5">
    <source>
        <dbReference type="ARBA" id="ARBA00023012"/>
    </source>
</evidence>
<dbReference type="PROSITE" id="PS50011">
    <property type="entry name" value="PROTEIN_KINASE_DOM"/>
    <property type="match status" value="1"/>
</dbReference>
<reference evidence="10 11" key="1">
    <citation type="journal article" date="2020" name="ISME J.">
        <title>Comparative genomics reveals insights into cyanobacterial evolution and habitat adaptation.</title>
        <authorList>
            <person name="Chen M.Y."/>
            <person name="Teng W.K."/>
            <person name="Zhao L."/>
            <person name="Hu C.X."/>
            <person name="Zhou Y.K."/>
            <person name="Han B.P."/>
            <person name="Song L.R."/>
            <person name="Shu W.S."/>
        </authorList>
    </citation>
    <scope>NUCLEOTIDE SEQUENCE [LARGE SCALE GENOMIC DNA]</scope>
    <source>
        <strain evidence="10 11">FACHB-288</strain>
    </source>
</reference>
<dbReference type="Gene3D" id="1.10.287.130">
    <property type="match status" value="1"/>
</dbReference>